<dbReference type="CDD" id="cd17352">
    <property type="entry name" value="MFS_MCT_SLC16"/>
    <property type="match status" value="1"/>
</dbReference>
<dbReference type="EMBL" id="EAAA01002888">
    <property type="status" value="NOT_ANNOTATED_CDS"/>
    <property type="molecule type" value="Genomic_DNA"/>
</dbReference>
<proteinExistence type="inferred from homology"/>
<sequence length="387" mass="41703">MRKDQQESLDGGWGWVVAFSGVIVYSLVFGTARCQSTVLVPIMNTFETDYSSVGWVSAIVSAGLAIGGNCAAQLMPRIGHRNTMIVGGLVAGVSCVIASFSVSMLMLDVFAGLILGFGSGLAYVPTPVIIGYYFKKRRSLATHIASMGSPLGSFIICPMNKWLVNQYGIHGYYLIMGGVYFNLCIVGALMRPIELSLRLAKRRPQIESEDDSKAHETEQLIKNKPFLVLVLSQIILMTGYSTFQLYIAPYAELQVNIDPIKASILFSITAAVDIPSRIIFGLIGDLKGVNCIITYGFDLMGIAMCSFLFTFTTSFTGLAIVAALLGVFLGGLSGLFYVILADIVGLANYGTAIGIVIILNGVGTLLSPPLVGKFNPKTFAYAFMFYI</sequence>
<dbReference type="PROSITE" id="PS50850">
    <property type="entry name" value="MFS"/>
    <property type="match status" value="1"/>
</dbReference>
<evidence type="ECO:0000256" key="2">
    <source>
        <dbReference type="ARBA" id="ARBA00006727"/>
    </source>
</evidence>
<dbReference type="GO" id="GO:0022857">
    <property type="term" value="F:transmembrane transporter activity"/>
    <property type="evidence" value="ECO:0000318"/>
    <property type="project" value="GO_Central"/>
</dbReference>
<evidence type="ECO:0000256" key="3">
    <source>
        <dbReference type="ARBA" id="ARBA00022475"/>
    </source>
</evidence>
<feature type="domain" description="Major facilitator superfamily (MFS) profile" evidence="11">
    <location>
        <begin position="14"/>
        <end position="387"/>
    </location>
</feature>
<evidence type="ECO:0000256" key="7">
    <source>
        <dbReference type="ARBA" id="ARBA00036521"/>
    </source>
</evidence>
<dbReference type="Pfam" id="PF07690">
    <property type="entry name" value="MFS_1"/>
    <property type="match status" value="1"/>
</dbReference>
<feature type="transmembrane region" description="Helical" evidence="10">
    <location>
        <begin position="346"/>
        <end position="366"/>
    </location>
</feature>
<feature type="transmembrane region" description="Helical" evidence="10">
    <location>
        <begin position="141"/>
        <end position="164"/>
    </location>
</feature>
<dbReference type="InterPro" id="IPR036259">
    <property type="entry name" value="MFS_trans_sf"/>
</dbReference>
<dbReference type="InParanoid" id="F6ZCN2"/>
<dbReference type="SUPFAM" id="SSF103473">
    <property type="entry name" value="MFS general substrate transporter"/>
    <property type="match status" value="1"/>
</dbReference>
<dbReference type="Proteomes" id="UP000008144">
    <property type="component" value="Chromosome 9"/>
</dbReference>
<evidence type="ECO:0000256" key="8">
    <source>
        <dbReference type="ARBA" id="ARBA00036771"/>
    </source>
</evidence>
<feature type="transmembrane region" description="Helical" evidence="10">
    <location>
        <begin position="12"/>
        <end position="32"/>
    </location>
</feature>
<comment type="catalytic activity">
    <reaction evidence="7">
        <text>creatine(in) = creatine(out)</text>
        <dbReference type="Rhea" id="RHEA:73043"/>
        <dbReference type="ChEBI" id="CHEBI:57947"/>
    </reaction>
</comment>
<evidence type="ECO:0000256" key="4">
    <source>
        <dbReference type="ARBA" id="ARBA00022692"/>
    </source>
</evidence>
<dbReference type="GO" id="GO:0015881">
    <property type="term" value="P:creatine transmembrane transport"/>
    <property type="evidence" value="ECO:0000318"/>
    <property type="project" value="GO_Central"/>
</dbReference>
<dbReference type="PANTHER" id="PTHR11360:SF318">
    <property type="entry name" value="MONOCARBOXYLATE TRANSPORTER 12"/>
    <property type="match status" value="1"/>
</dbReference>
<dbReference type="GO" id="GO:0005886">
    <property type="term" value="C:plasma membrane"/>
    <property type="evidence" value="ECO:0000318"/>
    <property type="project" value="GO_Central"/>
</dbReference>
<dbReference type="PANTHER" id="PTHR11360">
    <property type="entry name" value="MONOCARBOXYLATE TRANSPORTER"/>
    <property type="match status" value="1"/>
</dbReference>
<dbReference type="HOGENOM" id="CLU_001265_59_1_1"/>
<keyword evidence="4 10" id="KW-0812">Transmembrane</keyword>
<dbReference type="InterPro" id="IPR011701">
    <property type="entry name" value="MFS"/>
</dbReference>
<organism evidence="12 13">
    <name type="scientific">Ciona intestinalis</name>
    <name type="common">Transparent sea squirt</name>
    <name type="synonym">Ascidia intestinalis</name>
    <dbReference type="NCBI Taxonomy" id="7719"/>
    <lineage>
        <taxon>Eukaryota</taxon>
        <taxon>Metazoa</taxon>
        <taxon>Chordata</taxon>
        <taxon>Tunicata</taxon>
        <taxon>Ascidiacea</taxon>
        <taxon>Phlebobranchia</taxon>
        <taxon>Cionidae</taxon>
        <taxon>Ciona</taxon>
    </lineage>
</organism>
<comment type="catalytic activity">
    <reaction evidence="8">
        <text>guanidinoacetate(in) = guanidinoacetate(out)</text>
        <dbReference type="Rhea" id="RHEA:73047"/>
        <dbReference type="ChEBI" id="CHEBI:57742"/>
    </reaction>
</comment>
<comment type="subcellular location">
    <subcellularLocation>
        <location evidence="1">Basolateral cell membrane</location>
        <topology evidence="1">Multi-pass membrane protein</topology>
    </subcellularLocation>
</comment>
<accession>F6ZCN2</accession>
<feature type="transmembrane region" description="Helical" evidence="10">
    <location>
        <begin position="317"/>
        <end position="339"/>
    </location>
</feature>
<feature type="transmembrane region" description="Helical" evidence="10">
    <location>
        <begin position="292"/>
        <end position="311"/>
    </location>
</feature>
<name>F6ZCN2_CIOIN</name>
<feature type="transmembrane region" description="Helical" evidence="10">
    <location>
        <begin position="84"/>
        <end position="107"/>
    </location>
</feature>
<evidence type="ECO:0000256" key="6">
    <source>
        <dbReference type="ARBA" id="ARBA00023136"/>
    </source>
</evidence>
<keyword evidence="13" id="KW-1185">Reference proteome</keyword>
<dbReference type="InterPro" id="IPR020846">
    <property type="entry name" value="MFS_dom"/>
</dbReference>
<keyword evidence="3" id="KW-1003">Cell membrane</keyword>
<protein>
    <recommendedName>
        <fullName evidence="11">Major facilitator superfamily (MFS) profile domain-containing protein</fullName>
    </recommendedName>
</protein>
<keyword evidence="5 10" id="KW-1133">Transmembrane helix</keyword>
<dbReference type="InterPro" id="IPR050327">
    <property type="entry name" value="Proton-linked_MCT"/>
</dbReference>
<evidence type="ECO:0000256" key="10">
    <source>
        <dbReference type="SAM" id="Phobius"/>
    </source>
</evidence>
<dbReference type="Gene3D" id="1.20.1250.20">
    <property type="entry name" value="MFS general substrate transporter like domains"/>
    <property type="match status" value="1"/>
</dbReference>
<feature type="transmembrane region" description="Helical" evidence="10">
    <location>
        <begin position="52"/>
        <end position="72"/>
    </location>
</feature>
<dbReference type="FunFam" id="1.20.1250.20:FF:001233">
    <property type="entry name" value="Uncharacterized protein"/>
    <property type="match status" value="1"/>
</dbReference>
<comment type="similarity">
    <text evidence="2">Belongs to the major facilitator superfamily. Monocarboxylate porter (TC 2.A.1.13) family.</text>
</comment>
<feature type="transmembrane region" description="Helical" evidence="10">
    <location>
        <begin position="113"/>
        <end position="134"/>
    </location>
</feature>
<evidence type="ECO:0000313" key="13">
    <source>
        <dbReference type="Proteomes" id="UP000008144"/>
    </source>
</evidence>
<reference evidence="12" key="4">
    <citation type="submission" date="2025-09" db="UniProtKB">
        <authorList>
            <consortium name="Ensembl"/>
        </authorList>
    </citation>
    <scope>IDENTIFICATION</scope>
</reference>
<dbReference type="Ensembl" id="ENSCINT00000002493.2">
    <property type="protein sequence ID" value="ENSCINP00000002493.2"/>
    <property type="gene ID" value="ENSCING00000001284.2"/>
</dbReference>
<reference evidence="13" key="1">
    <citation type="journal article" date="2002" name="Science">
        <title>The draft genome of Ciona intestinalis: insights into chordate and vertebrate origins.</title>
        <authorList>
            <person name="Dehal P."/>
            <person name="Satou Y."/>
            <person name="Campbell R.K."/>
            <person name="Chapman J."/>
            <person name="Degnan B."/>
            <person name="De Tomaso A."/>
            <person name="Davidson B."/>
            <person name="Di Gregorio A."/>
            <person name="Gelpke M."/>
            <person name="Goodstein D.M."/>
            <person name="Harafuji N."/>
            <person name="Hastings K.E."/>
            <person name="Ho I."/>
            <person name="Hotta K."/>
            <person name="Huang W."/>
            <person name="Kawashima T."/>
            <person name="Lemaire P."/>
            <person name="Martinez D."/>
            <person name="Meinertzhagen I.A."/>
            <person name="Necula S."/>
            <person name="Nonaka M."/>
            <person name="Putnam N."/>
            <person name="Rash S."/>
            <person name="Saiga H."/>
            <person name="Satake M."/>
            <person name="Terry A."/>
            <person name="Yamada L."/>
            <person name="Wang H.G."/>
            <person name="Awazu S."/>
            <person name="Azumi K."/>
            <person name="Boore J."/>
            <person name="Branno M."/>
            <person name="Chin-Bow S."/>
            <person name="DeSantis R."/>
            <person name="Doyle S."/>
            <person name="Francino P."/>
            <person name="Keys D.N."/>
            <person name="Haga S."/>
            <person name="Hayashi H."/>
            <person name="Hino K."/>
            <person name="Imai K.S."/>
            <person name="Inaba K."/>
            <person name="Kano S."/>
            <person name="Kobayashi K."/>
            <person name="Kobayashi M."/>
            <person name="Lee B.I."/>
            <person name="Makabe K.W."/>
            <person name="Manohar C."/>
            <person name="Matassi G."/>
            <person name="Medina M."/>
            <person name="Mochizuki Y."/>
            <person name="Mount S."/>
            <person name="Morishita T."/>
            <person name="Miura S."/>
            <person name="Nakayama A."/>
            <person name="Nishizaka S."/>
            <person name="Nomoto H."/>
            <person name="Ohta F."/>
            <person name="Oishi K."/>
            <person name="Rigoutsos I."/>
            <person name="Sano M."/>
            <person name="Sasaki A."/>
            <person name="Sasakura Y."/>
            <person name="Shoguchi E."/>
            <person name="Shin-i T."/>
            <person name="Spagnuolo A."/>
            <person name="Stainier D."/>
            <person name="Suzuki M.M."/>
            <person name="Tassy O."/>
            <person name="Takatori N."/>
            <person name="Tokuoka M."/>
            <person name="Yagi K."/>
            <person name="Yoshizaki F."/>
            <person name="Wada S."/>
            <person name="Zhang C."/>
            <person name="Hyatt P.D."/>
            <person name="Larimer F."/>
            <person name="Detter C."/>
            <person name="Doggett N."/>
            <person name="Glavina T."/>
            <person name="Hawkins T."/>
            <person name="Richardson P."/>
            <person name="Lucas S."/>
            <person name="Kohara Y."/>
            <person name="Levine M."/>
            <person name="Satoh N."/>
            <person name="Rokhsar D.S."/>
        </authorList>
    </citation>
    <scope>NUCLEOTIDE SEQUENCE [LARGE SCALE GENOMIC DNA]</scope>
</reference>
<dbReference type="GeneTree" id="ENSGT00940000166812"/>
<comment type="function">
    <text evidence="9">Functions as a transporter for creatine and as well for its precursor guanidinoacetate. Transport of creatine and GAA is independent of resting membrane potential and extracellular Na(+), Cl(-), or pH. Contributes to the process of creatine biosynthesis and distribution.</text>
</comment>
<reference evidence="12" key="2">
    <citation type="journal article" date="2008" name="Genome Biol.">
        <title>Improved genome assembly and evidence-based global gene model set for the chordate Ciona intestinalis: new insight into intron and operon populations.</title>
        <authorList>
            <person name="Satou Y."/>
            <person name="Mineta K."/>
            <person name="Ogasawara M."/>
            <person name="Sasakura Y."/>
            <person name="Shoguchi E."/>
            <person name="Ueno K."/>
            <person name="Yamada L."/>
            <person name="Matsumoto J."/>
            <person name="Wasserscheid J."/>
            <person name="Dewar K."/>
            <person name="Wiley G.B."/>
            <person name="Macmil S.L."/>
            <person name="Roe B.A."/>
            <person name="Zeller R.W."/>
            <person name="Hastings K.E."/>
            <person name="Lemaire P."/>
            <person name="Lindquist E."/>
            <person name="Endo T."/>
            <person name="Hotta K."/>
            <person name="Inaba K."/>
        </authorList>
    </citation>
    <scope>NUCLEOTIDE SEQUENCE [LARGE SCALE GENOMIC DNA]</scope>
    <source>
        <strain evidence="12">wild type</strain>
    </source>
</reference>
<reference evidence="12" key="3">
    <citation type="submission" date="2025-08" db="UniProtKB">
        <authorList>
            <consortium name="Ensembl"/>
        </authorList>
    </citation>
    <scope>IDENTIFICATION</scope>
</reference>
<keyword evidence="6 10" id="KW-0472">Membrane</keyword>
<dbReference type="OMA" id="WWISSIC"/>
<evidence type="ECO:0000256" key="9">
    <source>
        <dbReference type="ARBA" id="ARBA00037605"/>
    </source>
</evidence>
<dbReference type="GO" id="GO:0016323">
    <property type="term" value="C:basolateral plasma membrane"/>
    <property type="evidence" value="ECO:0007669"/>
    <property type="project" value="UniProtKB-SubCell"/>
</dbReference>
<dbReference type="AlphaFoldDB" id="F6ZCN2"/>
<feature type="transmembrane region" description="Helical" evidence="10">
    <location>
        <begin position="170"/>
        <end position="193"/>
    </location>
</feature>
<feature type="transmembrane region" description="Helical" evidence="10">
    <location>
        <begin position="226"/>
        <end position="248"/>
    </location>
</feature>
<evidence type="ECO:0000256" key="1">
    <source>
        <dbReference type="ARBA" id="ARBA00004554"/>
    </source>
</evidence>
<evidence type="ECO:0000259" key="11">
    <source>
        <dbReference type="PROSITE" id="PS50850"/>
    </source>
</evidence>
<evidence type="ECO:0000256" key="5">
    <source>
        <dbReference type="ARBA" id="ARBA00022989"/>
    </source>
</evidence>
<evidence type="ECO:0000313" key="12">
    <source>
        <dbReference type="Ensembl" id="ENSCINP00000002493.2"/>
    </source>
</evidence>
<feature type="transmembrane region" description="Helical" evidence="10">
    <location>
        <begin position="260"/>
        <end position="280"/>
    </location>
</feature>